<comment type="catalytic activity">
    <reaction evidence="8 10">
        <text>(6R)-10-formyltetrahydrofolate + 5-amino-1-(5-phospho-beta-D-ribosyl)imidazole-4-carboxamide = 5-formamido-1-(5-phospho-D-ribosyl)imidazole-4-carboxamide + (6S)-5,6,7,8-tetrahydrofolate</text>
        <dbReference type="Rhea" id="RHEA:22192"/>
        <dbReference type="ChEBI" id="CHEBI:57453"/>
        <dbReference type="ChEBI" id="CHEBI:58467"/>
        <dbReference type="ChEBI" id="CHEBI:58475"/>
        <dbReference type="ChEBI" id="CHEBI:195366"/>
        <dbReference type="EC" id="2.1.2.3"/>
    </reaction>
</comment>
<evidence type="ECO:0000256" key="3">
    <source>
        <dbReference type="ARBA" id="ARBA00007667"/>
    </source>
</evidence>
<dbReference type="Pfam" id="PF02142">
    <property type="entry name" value="MGS"/>
    <property type="match status" value="1"/>
</dbReference>
<dbReference type="Proteomes" id="UP000034883">
    <property type="component" value="Chromosome"/>
</dbReference>
<evidence type="ECO:0000313" key="13">
    <source>
        <dbReference type="Proteomes" id="UP000034883"/>
    </source>
</evidence>
<dbReference type="InterPro" id="IPR011607">
    <property type="entry name" value="MGS-like_dom"/>
</dbReference>
<dbReference type="SUPFAM" id="SSF52335">
    <property type="entry name" value="Methylglyoxal synthase-like"/>
    <property type="match status" value="1"/>
</dbReference>
<dbReference type="InterPro" id="IPR002695">
    <property type="entry name" value="PurH-like"/>
</dbReference>
<evidence type="ECO:0000256" key="2">
    <source>
        <dbReference type="ARBA" id="ARBA00004954"/>
    </source>
</evidence>
<dbReference type="InterPro" id="IPR036914">
    <property type="entry name" value="MGS-like_dom_sf"/>
</dbReference>
<evidence type="ECO:0000256" key="6">
    <source>
        <dbReference type="ARBA" id="ARBA00022801"/>
    </source>
</evidence>
<dbReference type="STRING" id="927083.DB32_002231"/>
<dbReference type="PROSITE" id="PS51855">
    <property type="entry name" value="MGS"/>
    <property type="match status" value="1"/>
</dbReference>
<dbReference type="FunFam" id="3.40.50.1380:FF:000001">
    <property type="entry name" value="Bifunctional purine biosynthesis protein PurH"/>
    <property type="match status" value="1"/>
</dbReference>
<protein>
    <recommendedName>
        <fullName evidence="10">Bifunctional purine biosynthesis protein PurH</fullName>
    </recommendedName>
    <domain>
        <recommendedName>
            <fullName evidence="10">Phosphoribosylaminoimidazolecarboxamide formyltransferase</fullName>
            <ecNumber evidence="10">2.1.2.3</ecNumber>
        </recommendedName>
        <alternativeName>
            <fullName evidence="10">AICAR transformylase</fullName>
        </alternativeName>
    </domain>
    <domain>
        <recommendedName>
            <fullName evidence="10">IMP cyclohydrolase</fullName>
            <ecNumber evidence="10">3.5.4.10</ecNumber>
        </recommendedName>
        <alternativeName>
            <fullName evidence="10">ATIC</fullName>
        </alternativeName>
        <alternativeName>
            <fullName evidence="10">IMP synthase</fullName>
        </alternativeName>
        <alternativeName>
            <fullName evidence="10">Inosinicase</fullName>
        </alternativeName>
    </domain>
</protein>
<dbReference type="NCBIfam" id="TIGR00355">
    <property type="entry name" value="purH"/>
    <property type="match status" value="1"/>
</dbReference>
<comment type="pathway">
    <text evidence="1 10">Purine metabolism; IMP biosynthesis via de novo pathway; IMP from 5-formamido-1-(5-phospho-D-ribosyl)imidazole-4-carboxamide: step 1/1.</text>
</comment>
<keyword evidence="5 10" id="KW-0658">Purine biosynthesis</keyword>
<evidence type="ECO:0000313" key="12">
    <source>
        <dbReference type="EMBL" id="AKF05082.1"/>
    </source>
</evidence>
<evidence type="ECO:0000256" key="7">
    <source>
        <dbReference type="ARBA" id="ARBA00023268"/>
    </source>
</evidence>
<reference evidence="12 13" key="1">
    <citation type="submission" date="2015-03" db="EMBL/GenBank/DDBJ databases">
        <title>Genome assembly of Sandaracinus amylolyticus DSM 53668.</title>
        <authorList>
            <person name="Sharma G."/>
            <person name="Subramanian S."/>
        </authorList>
    </citation>
    <scope>NUCLEOTIDE SEQUENCE [LARGE SCALE GENOMIC DNA]</scope>
    <source>
        <strain evidence="12 13">DSM 53668</strain>
    </source>
</reference>
<dbReference type="CDD" id="cd01421">
    <property type="entry name" value="IMPCH"/>
    <property type="match status" value="1"/>
</dbReference>
<dbReference type="GO" id="GO:0003937">
    <property type="term" value="F:IMP cyclohydrolase activity"/>
    <property type="evidence" value="ECO:0007669"/>
    <property type="project" value="UniProtKB-UniRule"/>
</dbReference>
<evidence type="ECO:0000256" key="4">
    <source>
        <dbReference type="ARBA" id="ARBA00022679"/>
    </source>
</evidence>
<name>A0A0F6YIG1_9BACT</name>
<dbReference type="FunFam" id="3.40.140.20:FF:000001">
    <property type="entry name" value="Bifunctional purine biosynthesis protein PurH"/>
    <property type="match status" value="1"/>
</dbReference>
<dbReference type="InterPro" id="IPR016193">
    <property type="entry name" value="Cytidine_deaminase-like"/>
</dbReference>
<dbReference type="GO" id="GO:0005829">
    <property type="term" value="C:cytosol"/>
    <property type="evidence" value="ECO:0007669"/>
    <property type="project" value="TreeGrafter"/>
</dbReference>
<comment type="catalytic activity">
    <reaction evidence="9 10">
        <text>IMP + H2O = 5-formamido-1-(5-phospho-D-ribosyl)imidazole-4-carboxamide</text>
        <dbReference type="Rhea" id="RHEA:18445"/>
        <dbReference type="ChEBI" id="CHEBI:15377"/>
        <dbReference type="ChEBI" id="CHEBI:58053"/>
        <dbReference type="ChEBI" id="CHEBI:58467"/>
        <dbReference type="EC" id="3.5.4.10"/>
    </reaction>
</comment>
<dbReference type="HAMAP" id="MF_00139">
    <property type="entry name" value="PurH"/>
    <property type="match status" value="1"/>
</dbReference>
<evidence type="ECO:0000259" key="11">
    <source>
        <dbReference type="PROSITE" id="PS51855"/>
    </source>
</evidence>
<dbReference type="EC" id="3.5.4.10" evidence="10"/>
<dbReference type="PANTHER" id="PTHR11692:SF0">
    <property type="entry name" value="BIFUNCTIONAL PURINE BIOSYNTHESIS PROTEIN ATIC"/>
    <property type="match status" value="1"/>
</dbReference>
<gene>
    <name evidence="10" type="primary">purH</name>
    <name evidence="12" type="ORF">DB32_002231</name>
</gene>
<organism evidence="12 13">
    <name type="scientific">Sandaracinus amylolyticus</name>
    <dbReference type="NCBI Taxonomy" id="927083"/>
    <lineage>
        <taxon>Bacteria</taxon>
        <taxon>Pseudomonadati</taxon>
        <taxon>Myxococcota</taxon>
        <taxon>Polyangia</taxon>
        <taxon>Polyangiales</taxon>
        <taxon>Sandaracinaceae</taxon>
        <taxon>Sandaracinus</taxon>
    </lineage>
</organism>
<evidence type="ECO:0000256" key="1">
    <source>
        <dbReference type="ARBA" id="ARBA00004844"/>
    </source>
</evidence>
<keyword evidence="7 10" id="KW-0511">Multifunctional enzyme</keyword>
<dbReference type="KEGG" id="samy:DB32_002231"/>
<dbReference type="SMART" id="SM00851">
    <property type="entry name" value="MGS"/>
    <property type="match status" value="1"/>
</dbReference>
<comment type="similarity">
    <text evidence="3 10">Belongs to the PurH family.</text>
</comment>
<sequence length="592" mass="62591">MALDLTLRRALRVLRDRCRGVDRHGRVDLATHPRDGLLREMRAGAQLSLTHRVASSTSRPGRTVPTLRRGGFAMARIERALVSVSDKRGVIELCRTLADKGVEILSTGGTAKALRGAGIAVVDVAEYTGSPEVMDGRVKTLHPRVHGGILMRDTIGDRTQLTELGGHAIDLVVVNLYPFEATVARNAPHDEIVENIDIGGPSMIRSAAKNHARVTVVVDPADYDEVCASLDTPEGPSAALRARLAAKAFAQTAAYDGAIAAYLTSVDASGARAEYPGTLTFSLEKAYGLRYGENPHQSGAFYVERNAPTGSLARSESVGAGGKELSFNNLVDCDAALEAVREFDEPAAVVVKHTNPCGVATRGTLHDAYLAAREADALSAFGGIVALNRPVDLATAKHLVETFLECVIAPKFADGALELLRTKKNLRLLATGEWLRADHRALTAKKVDGGFVVQQRDASAGVETANAKVVTQRRPTPEELASLDFAWRVCKHVKSNAIVLAQGTTTVGVGAGQMSRVVSVEIAVKKAGDKSRGSVLASDAFFPFPDGVEAAAKAGVTAVVQPGGSVKDADVIAAADAAGIAMLFTGVRHFRH</sequence>
<evidence type="ECO:0000256" key="5">
    <source>
        <dbReference type="ARBA" id="ARBA00022755"/>
    </source>
</evidence>
<keyword evidence="4 10" id="KW-0808">Transferase</keyword>
<dbReference type="GO" id="GO:0006189">
    <property type="term" value="P:'de novo' IMP biosynthetic process"/>
    <property type="evidence" value="ECO:0007669"/>
    <property type="project" value="UniProtKB-UniRule"/>
</dbReference>
<dbReference type="Gene3D" id="3.40.50.1380">
    <property type="entry name" value="Methylglyoxal synthase-like domain"/>
    <property type="match status" value="1"/>
</dbReference>
<accession>A0A0F6YIG1</accession>
<evidence type="ECO:0000256" key="10">
    <source>
        <dbReference type="HAMAP-Rule" id="MF_00139"/>
    </source>
</evidence>
<keyword evidence="13" id="KW-1185">Reference proteome</keyword>
<dbReference type="EMBL" id="CP011125">
    <property type="protein sequence ID" value="AKF05082.1"/>
    <property type="molecule type" value="Genomic_DNA"/>
</dbReference>
<keyword evidence="6 10" id="KW-0378">Hydrolase</keyword>
<dbReference type="SUPFAM" id="SSF53927">
    <property type="entry name" value="Cytidine deaminase-like"/>
    <property type="match status" value="1"/>
</dbReference>
<dbReference type="NCBIfam" id="NF002049">
    <property type="entry name" value="PRK00881.1"/>
    <property type="match status" value="1"/>
</dbReference>
<evidence type="ECO:0000256" key="8">
    <source>
        <dbReference type="ARBA" id="ARBA00050488"/>
    </source>
</evidence>
<dbReference type="UniPathway" id="UPA00074">
    <property type="reaction ID" value="UER00133"/>
</dbReference>
<feature type="domain" description="MGS-like" evidence="11">
    <location>
        <begin position="72"/>
        <end position="218"/>
    </location>
</feature>
<evidence type="ECO:0000256" key="9">
    <source>
        <dbReference type="ARBA" id="ARBA00050687"/>
    </source>
</evidence>
<dbReference type="Gene3D" id="3.40.140.20">
    <property type="match status" value="2"/>
</dbReference>
<dbReference type="AlphaFoldDB" id="A0A0F6YIG1"/>
<dbReference type="EC" id="2.1.2.3" evidence="10"/>
<dbReference type="GO" id="GO:0004643">
    <property type="term" value="F:phosphoribosylaminoimidazolecarboxamide formyltransferase activity"/>
    <property type="evidence" value="ECO:0007669"/>
    <property type="project" value="UniProtKB-UniRule"/>
</dbReference>
<comment type="pathway">
    <text evidence="2 10">Purine metabolism; IMP biosynthesis via de novo pathway; 5-formamido-1-(5-phospho-D-ribosyl)imidazole-4-carboxamide from 5-amino-1-(5-phospho-D-ribosyl)imidazole-4-carboxamide (10-formyl THF route): step 1/1.</text>
</comment>
<dbReference type="InterPro" id="IPR024051">
    <property type="entry name" value="AICAR_Tfase_dup_dom_sf"/>
</dbReference>
<comment type="domain">
    <text evidence="10">The IMP cyclohydrolase activity resides in the N-terminal region.</text>
</comment>
<dbReference type="Pfam" id="PF01808">
    <property type="entry name" value="AICARFT_IMPCHas"/>
    <property type="match status" value="1"/>
</dbReference>
<dbReference type="PIRSF" id="PIRSF000414">
    <property type="entry name" value="AICARFT_IMPCHas"/>
    <property type="match status" value="1"/>
</dbReference>
<proteinExistence type="inferred from homology"/>
<dbReference type="PANTHER" id="PTHR11692">
    <property type="entry name" value="BIFUNCTIONAL PURINE BIOSYNTHESIS PROTEIN PURH"/>
    <property type="match status" value="1"/>
</dbReference>
<dbReference type="SMART" id="SM00798">
    <property type="entry name" value="AICARFT_IMPCHas"/>
    <property type="match status" value="1"/>
</dbReference>